<evidence type="ECO:0000256" key="5">
    <source>
        <dbReference type="ARBA" id="ARBA00022692"/>
    </source>
</evidence>
<evidence type="ECO:0000256" key="8">
    <source>
        <dbReference type="RuleBase" id="RU363041"/>
    </source>
</evidence>
<evidence type="ECO:0000313" key="10">
    <source>
        <dbReference type="Proteomes" id="UP000294802"/>
    </source>
</evidence>
<evidence type="ECO:0000256" key="1">
    <source>
        <dbReference type="ARBA" id="ARBA00004651"/>
    </source>
</evidence>
<comment type="subcellular location">
    <subcellularLocation>
        <location evidence="1 8">Cell membrane</location>
        <topology evidence="1 8">Multi-pass membrane protein</topology>
    </subcellularLocation>
</comment>
<feature type="transmembrane region" description="Helical" evidence="8">
    <location>
        <begin position="129"/>
        <end position="148"/>
    </location>
</feature>
<keyword evidence="6 8" id="KW-1133">Transmembrane helix</keyword>
<evidence type="ECO:0000313" key="9">
    <source>
        <dbReference type="EMBL" id="TDM10595.1"/>
    </source>
</evidence>
<gene>
    <name evidence="9" type="ORF">ERX29_05995</name>
</gene>
<dbReference type="GO" id="GO:0005886">
    <property type="term" value="C:plasma membrane"/>
    <property type="evidence" value="ECO:0007669"/>
    <property type="project" value="UniProtKB-SubCell"/>
</dbReference>
<dbReference type="InterPro" id="IPR052017">
    <property type="entry name" value="TSUP"/>
</dbReference>
<feature type="transmembrane region" description="Helical" evidence="8">
    <location>
        <begin position="6"/>
        <end position="29"/>
    </location>
</feature>
<evidence type="ECO:0000256" key="2">
    <source>
        <dbReference type="ARBA" id="ARBA00009142"/>
    </source>
</evidence>
<dbReference type="EMBL" id="SCWB01000009">
    <property type="protein sequence ID" value="TDM10595.1"/>
    <property type="molecule type" value="Genomic_DNA"/>
</dbReference>
<sequence length="256" mass="27383">MDIQMLLIIIFFGFLAAFIDAVVGGGGLISIPALLATGMNPATALGTNKLASSFGSLTSTVSFIKSGKVDFHIVGKLFPLSFIFSIFGALTATYLPSALLKPIVIIMLTLVLIYTLFNKDWGSTTTYKKLSPLKSVVFICVVGLIGFYDGFLGGGTGSFLLFSLLIIGFDFLRAAGNAKFLNFASNLGALLLFMYLGKVDYTVGLCMGLAMVAGSYAGSQFALKKGVSYVKLLFIIVTVLLIGKNAWDYITTHFFN</sequence>
<keyword evidence="7 8" id="KW-0472">Membrane</keyword>
<keyword evidence="3" id="KW-0813">Transport</keyword>
<feature type="transmembrane region" description="Helical" evidence="8">
    <location>
        <begin position="229"/>
        <end position="247"/>
    </location>
</feature>
<dbReference type="Proteomes" id="UP000294802">
    <property type="component" value="Unassembled WGS sequence"/>
</dbReference>
<reference evidence="9 10" key="1">
    <citation type="submission" date="2019-01" db="EMBL/GenBank/DDBJ databases">
        <title>Draft genome sequences of the type strains of six Macrococcus species.</title>
        <authorList>
            <person name="Mazhar S."/>
            <person name="Altermann E."/>
            <person name="Hill C."/>
            <person name="Mcauliffe O."/>
        </authorList>
    </citation>
    <scope>NUCLEOTIDE SEQUENCE [LARGE SCALE GENOMIC DNA]</scope>
    <source>
        <strain evidence="9 10">CCM4815</strain>
    </source>
</reference>
<keyword evidence="5 8" id="KW-0812">Transmembrane</keyword>
<feature type="transmembrane region" description="Helical" evidence="8">
    <location>
        <begin position="73"/>
        <end position="92"/>
    </location>
</feature>
<feature type="transmembrane region" description="Helical" evidence="8">
    <location>
        <begin position="154"/>
        <end position="172"/>
    </location>
</feature>
<accession>A0A4R6BU16</accession>
<dbReference type="InterPro" id="IPR002781">
    <property type="entry name" value="TM_pro_TauE-like"/>
</dbReference>
<feature type="transmembrane region" description="Helical" evidence="8">
    <location>
        <begin position="179"/>
        <end position="196"/>
    </location>
</feature>
<feature type="transmembrane region" description="Helical" evidence="8">
    <location>
        <begin position="98"/>
        <end position="117"/>
    </location>
</feature>
<evidence type="ECO:0000256" key="3">
    <source>
        <dbReference type="ARBA" id="ARBA00022448"/>
    </source>
</evidence>
<evidence type="ECO:0000256" key="7">
    <source>
        <dbReference type="ARBA" id="ARBA00023136"/>
    </source>
</evidence>
<keyword evidence="10" id="KW-1185">Reference proteome</keyword>
<dbReference type="Pfam" id="PF01925">
    <property type="entry name" value="TauE"/>
    <property type="match status" value="1"/>
</dbReference>
<evidence type="ECO:0000256" key="4">
    <source>
        <dbReference type="ARBA" id="ARBA00022475"/>
    </source>
</evidence>
<organism evidence="9 10">
    <name type="scientific">Macrococcus lamae</name>
    <dbReference type="NCBI Taxonomy" id="198484"/>
    <lineage>
        <taxon>Bacteria</taxon>
        <taxon>Bacillati</taxon>
        <taxon>Bacillota</taxon>
        <taxon>Bacilli</taxon>
        <taxon>Bacillales</taxon>
        <taxon>Staphylococcaceae</taxon>
        <taxon>Macrococcus</taxon>
    </lineage>
</organism>
<protein>
    <recommendedName>
        <fullName evidence="8">Probable membrane transporter protein</fullName>
    </recommendedName>
</protein>
<dbReference type="OrthoDB" id="554695at2"/>
<dbReference type="PANTHER" id="PTHR30269:SF0">
    <property type="entry name" value="MEMBRANE TRANSPORTER PROTEIN YFCA-RELATED"/>
    <property type="match status" value="1"/>
</dbReference>
<dbReference type="PANTHER" id="PTHR30269">
    <property type="entry name" value="TRANSMEMBRANE PROTEIN YFCA"/>
    <property type="match status" value="1"/>
</dbReference>
<proteinExistence type="inferred from homology"/>
<dbReference type="AlphaFoldDB" id="A0A4R6BU16"/>
<name>A0A4R6BU16_9STAP</name>
<feature type="transmembrane region" description="Helical" evidence="8">
    <location>
        <begin position="202"/>
        <end position="222"/>
    </location>
</feature>
<evidence type="ECO:0000256" key="6">
    <source>
        <dbReference type="ARBA" id="ARBA00022989"/>
    </source>
</evidence>
<keyword evidence="4 8" id="KW-1003">Cell membrane</keyword>
<comment type="caution">
    <text evidence="9">The sequence shown here is derived from an EMBL/GenBank/DDBJ whole genome shotgun (WGS) entry which is preliminary data.</text>
</comment>
<comment type="similarity">
    <text evidence="2 8">Belongs to the 4-toluene sulfonate uptake permease (TSUP) (TC 2.A.102) family.</text>
</comment>
<dbReference type="RefSeq" id="WP_133443797.1">
    <property type="nucleotide sequence ID" value="NZ_SCWB01000009.1"/>
</dbReference>